<sequence>MRTVITLETKTLKPDPIQRLMKHYPRIVVIKAALMILQSGQKMSEENIERALKQILSDDEEESRD</sequence>
<gene>
    <name evidence="1" type="ORF">ENW55_09195</name>
</gene>
<protein>
    <submittedName>
        <fullName evidence="1">Uncharacterized protein</fullName>
    </submittedName>
</protein>
<reference evidence="1" key="1">
    <citation type="journal article" date="2020" name="mSystems">
        <title>Genome- and Community-Level Interaction Insights into Carbon Utilization and Element Cycling Functions of Hydrothermarchaeota in Hydrothermal Sediment.</title>
        <authorList>
            <person name="Zhou Z."/>
            <person name="Liu Y."/>
            <person name="Xu W."/>
            <person name="Pan J."/>
            <person name="Luo Z.H."/>
            <person name="Li M."/>
        </authorList>
    </citation>
    <scope>NUCLEOTIDE SEQUENCE [LARGE SCALE GENOMIC DNA]</scope>
    <source>
        <strain evidence="1">SpSt-86</strain>
    </source>
</reference>
<comment type="caution">
    <text evidence="1">The sequence shown here is derived from an EMBL/GenBank/DDBJ whole genome shotgun (WGS) entry which is preliminary data.</text>
</comment>
<accession>A0A832MQH0</accession>
<organism evidence="1">
    <name type="scientific">Pseudothermotoga hypogea</name>
    <dbReference type="NCBI Taxonomy" id="57487"/>
    <lineage>
        <taxon>Bacteria</taxon>
        <taxon>Thermotogati</taxon>
        <taxon>Thermotogota</taxon>
        <taxon>Thermotogae</taxon>
        <taxon>Thermotogales</taxon>
        <taxon>Thermotogaceae</taxon>
        <taxon>Pseudothermotoga</taxon>
    </lineage>
</organism>
<dbReference type="AlphaFoldDB" id="A0A832MQH0"/>
<proteinExistence type="predicted"/>
<dbReference type="EMBL" id="DTKQ01000054">
    <property type="protein sequence ID" value="HGZ80142.1"/>
    <property type="molecule type" value="Genomic_DNA"/>
</dbReference>
<name>A0A832MQH0_9THEM</name>
<evidence type="ECO:0000313" key="1">
    <source>
        <dbReference type="EMBL" id="HGZ80142.1"/>
    </source>
</evidence>